<feature type="transmembrane region" description="Helical" evidence="1">
    <location>
        <begin position="84"/>
        <end position="100"/>
    </location>
</feature>
<keyword evidence="3" id="KW-1185">Reference proteome</keyword>
<proteinExistence type="predicted"/>
<feature type="transmembrane region" description="Helical" evidence="1">
    <location>
        <begin position="6"/>
        <end position="29"/>
    </location>
</feature>
<dbReference type="AlphaFoldDB" id="O59006"/>
<dbReference type="STRING" id="70601.gene:9378268"/>
<evidence type="ECO:0000256" key="1">
    <source>
        <dbReference type="SAM" id="Phobius"/>
    </source>
</evidence>
<keyword evidence="1" id="KW-1133">Transmembrane helix</keyword>
<sequence>MIVVGWGFSVSPSVLLLLFFAWLPLAVLMALPVQEVGAPIILGSIPLILLWYGWRRHLSSLAFLTSFYPLSLLLYLVRDSIPPSVIGFIISSMFLIPAYFDNFEKNLWRLYTLLFTLTFSLTNFDLKVGVFILALGVVLIIKVESPKNTGSWAYLEYTPSHQ</sequence>
<organism evidence="2 3">
    <name type="scientific">Pyrococcus horikoshii (strain ATCC 700860 / DSM 12428 / JCM 9974 / NBRC 100139 / OT-3)</name>
    <dbReference type="NCBI Taxonomy" id="70601"/>
    <lineage>
        <taxon>Archaea</taxon>
        <taxon>Methanobacteriati</taxon>
        <taxon>Methanobacteriota</taxon>
        <taxon>Thermococci</taxon>
        <taxon>Thermococcales</taxon>
        <taxon>Thermococcaceae</taxon>
        <taxon>Pyrococcus</taxon>
    </lineage>
</organism>
<dbReference type="Proteomes" id="UP000000752">
    <property type="component" value="Chromosome"/>
</dbReference>
<dbReference type="PIR" id="C71000">
    <property type="entry name" value="C71000"/>
</dbReference>
<name>O59006_PYRHO</name>
<feature type="transmembrane region" description="Helical" evidence="1">
    <location>
        <begin position="36"/>
        <end position="54"/>
    </location>
</feature>
<keyword evidence="1" id="KW-0812">Transmembrane</keyword>
<protein>
    <submittedName>
        <fullName evidence="2">Uncharacterized protein</fullName>
    </submittedName>
</protein>
<feature type="transmembrane region" description="Helical" evidence="1">
    <location>
        <begin position="112"/>
        <end position="141"/>
    </location>
</feature>
<dbReference type="EMBL" id="BA000001">
    <property type="protein sequence ID" value="BAA30403.1"/>
    <property type="molecule type" value="Genomic_DNA"/>
</dbReference>
<keyword evidence="1" id="KW-0472">Membrane</keyword>
<reference evidence="2 3" key="1">
    <citation type="journal article" date="1998" name="DNA Res.">
        <title>Complete sequence and gene organization of the genome of a hyper-thermophilic archaebacterium, Pyrococcus horikoshii OT3.</title>
        <authorList>
            <person name="Kawarabayasi Y."/>
            <person name="Sawada M."/>
            <person name="Horikawa H."/>
            <person name="Haikawa Y."/>
            <person name="Hino Y."/>
            <person name="Yamamoto S."/>
            <person name="Sekine M."/>
            <person name="Baba S."/>
            <person name="Kosugi H."/>
            <person name="Hosoyama A."/>
            <person name="Nagai Y."/>
            <person name="Sakai M."/>
            <person name="Ogura K."/>
            <person name="Otuka R."/>
            <person name="Nakazawa H."/>
            <person name="Takamiya M."/>
            <person name="Ohfuku Y."/>
            <person name="Funahashi T."/>
            <person name="Tanaka T."/>
            <person name="Kudoh Y."/>
            <person name="Yamazaki J."/>
            <person name="Kushida N."/>
            <person name="Oguchi A."/>
            <person name="Aoki K."/>
            <person name="Nakamura Y."/>
            <person name="Robb T.F."/>
            <person name="Horikoshi K."/>
            <person name="Masuchi Y."/>
            <person name="Shizuya H."/>
            <person name="Kikuchi H."/>
        </authorList>
    </citation>
    <scope>NUCLEOTIDE SEQUENCE [LARGE SCALE GENOMIC DNA]</scope>
    <source>
        <strain evidence="3">ATCC 700860 / DSM 12428 / JCM 9974 / NBRC 100139 / OT-3</strain>
    </source>
</reference>
<dbReference type="EnsemblBacteria" id="BAA30403">
    <property type="protein sequence ID" value="BAA30403"/>
    <property type="gene ID" value="BAA30403"/>
</dbReference>
<dbReference type="KEGG" id="pho:PH1299"/>
<feature type="transmembrane region" description="Helical" evidence="1">
    <location>
        <begin position="60"/>
        <end position="77"/>
    </location>
</feature>
<accession>O59006</accession>
<evidence type="ECO:0000313" key="3">
    <source>
        <dbReference type="Proteomes" id="UP000000752"/>
    </source>
</evidence>
<gene>
    <name evidence="2" type="ordered locus">PH1299</name>
</gene>
<evidence type="ECO:0000313" key="2">
    <source>
        <dbReference type="EMBL" id="BAA30403.1"/>
    </source>
</evidence>